<dbReference type="EMBL" id="KZ678382">
    <property type="protein sequence ID" value="PSS00688.1"/>
    <property type="molecule type" value="Genomic_DNA"/>
</dbReference>
<accession>A0A2T3AJE9</accession>
<dbReference type="SUPFAM" id="SSF52833">
    <property type="entry name" value="Thioredoxin-like"/>
    <property type="match status" value="1"/>
</dbReference>
<dbReference type="InParanoid" id="A0A2T3AJE9"/>
<dbReference type="OrthoDB" id="412788at2759"/>
<organism evidence="2 3">
    <name type="scientific">Coniella lustricola</name>
    <dbReference type="NCBI Taxonomy" id="2025994"/>
    <lineage>
        <taxon>Eukaryota</taxon>
        <taxon>Fungi</taxon>
        <taxon>Dikarya</taxon>
        <taxon>Ascomycota</taxon>
        <taxon>Pezizomycotina</taxon>
        <taxon>Sordariomycetes</taxon>
        <taxon>Sordariomycetidae</taxon>
        <taxon>Diaporthales</taxon>
        <taxon>Schizoparmaceae</taxon>
        <taxon>Coniella</taxon>
    </lineage>
</organism>
<dbReference type="PROSITE" id="PS50404">
    <property type="entry name" value="GST_NTER"/>
    <property type="match status" value="1"/>
</dbReference>
<protein>
    <recommendedName>
        <fullName evidence="1">GST N-terminal domain-containing protein</fullName>
    </recommendedName>
</protein>
<dbReference type="Proteomes" id="UP000241462">
    <property type="component" value="Unassembled WGS sequence"/>
</dbReference>
<dbReference type="InterPro" id="IPR004045">
    <property type="entry name" value="Glutathione_S-Trfase_N"/>
</dbReference>
<reference evidence="2 3" key="1">
    <citation type="journal article" date="2018" name="Mycol. Prog.">
        <title>Coniella lustricola, a new species from submerged detritus.</title>
        <authorList>
            <person name="Raudabaugh D.B."/>
            <person name="Iturriaga T."/>
            <person name="Carver A."/>
            <person name="Mondo S."/>
            <person name="Pangilinan J."/>
            <person name="Lipzen A."/>
            <person name="He G."/>
            <person name="Amirebrahimi M."/>
            <person name="Grigoriev I.V."/>
            <person name="Miller A.N."/>
        </authorList>
    </citation>
    <scope>NUCLEOTIDE SEQUENCE [LARGE SCALE GENOMIC DNA]</scope>
    <source>
        <strain evidence="2 3">B22-T-1</strain>
    </source>
</reference>
<dbReference type="Gene3D" id="3.40.30.10">
    <property type="entry name" value="Glutaredoxin"/>
    <property type="match status" value="1"/>
</dbReference>
<feature type="domain" description="GST N-terminal" evidence="1">
    <location>
        <begin position="8"/>
        <end position="117"/>
    </location>
</feature>
<proteinExistence type="predicted"/>
<dbReference type="InterPro" id="IPR036249">
    <property type="entry name" value="Thioredoxin-like_sf"/>
</dbReference>
<dbReference type="AlphaFoldDB" id="A0A2T3AJE9"/>
<evidence type="ECO:0000313" key="2">
    <source>
        <dbReference type="EMBL" id="PSS00688.1"/>
    </source>
</evidence>
<evidence type="ECO:0000259" key="1">
    <source>
        <dbReference type="PROSITE" id="PS50404"/>
    </source>
</evidence>
<name>A0A2T3AJE9_9PEZI</name>
<gene>
    <name evidence="2" type="ORF">BD289DRAFT_19258</name>
</gene>
<evidence type="ECO:0000313" key="3">
    <source>
        <dbReference type="Proteomes" id="UP000241462"/>
    </source>
</evidence>
<keyword evidence="3" id="KW-1185">Reference proteome</keyword>
<sequence>MSEPDYSAPFTLYYGAFSLWSTMVRTTLAFRGAPLSSRPEMNLQKRVISIAPSDPQHLSEEYLTKINPKGLVPALVGPPAFLPGSDSSDGTVGDPVGTLSESAAISYFIAEWYPSLLPKEHEAEIRELMTTMRQINFAILTFGVNIQLPGMFLKVIEKMVAQDDISAAWRERLEAKKKNYANAPNVFTEPALEASSQRASELFATIQSLRERYNTTGNNKEGYIFSATAPTLLDAHILCVLARVSDAGRSHLIPPPLLEWVEHFRQGEVWKEILPGNSTLPKY</sequence>